<comment type="caution">
    <text evidence="13">The sequence shown here is derived from an EMBL/GenBank/DDBJ whole genome shotgun (WGS) entry which is preliminary data.</text>
</comment>
<evidence type="ECO:0000256" key="4">
    <source>
        <dbReference type="ARBA" id="ARBA00022475"/>
    </source>
</evidence>
<dbReference type="PRINTS" id="PR01490">
    <property type="entry name" value="RTXTOXIND"/>
</dbReference>
<dbReference type="Gene3D" id="2.40.30.170">
    <property type="match status" value="1"/>
</dbReference>
<keyword evidence="5 9" id="KW-0997">Cell inner membrane</keyword>
<dbReference type="AlphaFoldDB" id="A0A6N8DS38"/>
<dbReference type="InterPro" id="IPR058781">
    <property type="entry name" value="HH_AprE-like"/>
</dbReference>
<keyword evidence="7" id="KW-1133">Transmembrane helix</keyword>
<evidence type="ECO:0000313" key="13">
    <source>
        <dbReference type="EMBL" id="MTV31991.1"/>
    </source>
</evidence>
<keyword evidence="8" id="KW-0472">Membrane</keyword>
<dbReference type="GO" id="GO:0015031">
    <property type="term" value="P:protein transport"/>
    <property type="evidence" value="ECO:0007669"/>
    <property type="project" value="InterPro"/>
</dbReference>
<evidence type="ECO:0000256" key="3">
    <source>
        <dbReference type="ARBA" id="ARBA00022448"/>
    </source>
</evidence>
<dbReference type="PANTHER" id="PTHR30386">
    <property type="entry name" value="MEMBRANE FUSION SUBUNIT OF EMRAB-TOLC MULTIDRUG EFFLUX PUMP"/>
    <property type="match status" value="1"/>
</dbReference>
<evidence type="ECO:0000256" key="5">
    <source>
        <dbReference type="ARBA" id="ARBA00022519"/>
    </source>
</evidence>
<feature type="domain" description="AprE-like beta-barrel" evidence="12">
    <location>
        <begin position="334"/>
        <end position="425"/>
    </location>
</feature>
<name>A0A6N8DS38_RHOAC</name>
<dbReference type="Pfam" id="PF25994">
    <property type="entry name" value="HH_AprE"/>
    <property type="match status" value="1"/>
</dbReference>
<dbReference type="Pfam" id="PF26002">
    <property type="entry name" value="Beta-barrel_AprE"/>
    <property type="match status" value="1"/>
</dbReference>
<dbReference type="Proteomes" id="UP000439113">
    <property type="component" value="Unassembled WGS sequence"/>
</dbReference>
<evidence type="ECO:0000256" key="2">
    <source>
        <dbReference type="ARBA" id="ARBA00009477"/>
    </source>
</evidence>
<proteinExistence type="inferred from homology"/>
<dbReference type="Gene3D" id="1.10.287.470">
    <property type="entry name" value="Helix hairpin bin"/>
    <property type="match status" value="1"/>
</dbReference>
<comment type="subcellular location">
    <subcellularLocation>
        <location evidence="1 9">Cell inner membrane</location>
        <topology evidence="1 9">Single-pass membrane protein</topology>
    </subcellularLocation>
</comment>
<accession>A0A6N8DS38</accession>
<keyword evidence="4 9" id="KW-1003">Cell membrane</keyword>
<keyword evidence="6" id="KW-0812">Transmembrane</keyword>
<comment type="similarity">
    <text evidence="2 9">Belongs to the membrane fusion protein (MFP) (TC 8.A.1) family.</text>
</comment>
<gene>
    <name evidence="13" type="ORF">GJ654_13445</name>
</gene>
<dbReference type="RefSeq" id="WP_155446682.1">
    <property type="nucleotide sequence ID" value="NZ_JAOQNR010000013.1"/>
</dbReference>
<dbReference type="GO" id="GO:0005886">
    <property type="term" value="C:plasma membrane"/>
    <property type="evidence" value="ECO:0007669"/>
    <property type="project" value="UniProtKB-SubCell"/>
</dbReference>
<evidence type="ECO:0000256" key="8">
    <source>
        <dbReference type="ARBA" id="ARBA00023136"/>
    </source>
</evidence>
<dbReference type="NCBIfam" id="TIGR01843">
    <property type="entry name" value="type_I_hlyD"/>
    <property type="match status" value="1"/>
</dbReference>
<dbReference type="InterPro" id="IPR010129">
    <property type="entry name" value="T1SS_HlyD"/>
</dbReference>
<protein>
    <recommendedName>
        <fullName evidence="9">Membrane fusion protein (MFP) family protein</fullName>
    </recommendedName>
</protein>
<evidence type="ECO:0000313" key="14">
    <source>
        <dbReference type="Proteomes" id="UP000439113"/>
    </source>
</evidence>
<feature type="domain" description="AprE-like long alpha-helical hairpin" evidence="11">
    <location>
        <begin position="106"/>
        <end position="288"/>
    </location>
</feature>
<dbReference type="PANTHER" id="PTHR30386:SF26">
    <property type="entry name" value="TRANSPORT PROTEIN COMB"/>
    <property type="match status" value="1"/>
</dbReference>
<reference evidence="13 14" key="1">
    <citation type="submission" date="2019-11" db="EMBL/GenBank/DDBJ databases">
        <title>Whole-genome sequence of a Rhodoblastus acidophilus DSM 142.</title>
        <authorList>
            <person name="Kyndt J.A."/>
            <person name="Meyer T.E."/>
        </authorList>
    </citation>
    <scope>NUCLEOTIDE SEQUENCE [LARGE SCALE GENOMIC DNA]</scope>
    <source>
        <strain evidence="13 14">DSM 142</strain>
    </source>
</reference>
<evidence type="ECO:0000259" key="11">
    <source>
        <dbReference type="Pfam" id="PF25994"/>
    </source>
</evidence>
<keyword evidence="10" id="KW-0175">Coiled coil</keyword>
<evidence type="ECO:0000259" key="12">
    <source>
        <dbReference type="Pfam" id="PF26002"/>
    </source>
</evidence>
<feature type="coiled-coil region" evidence="10">
    <location>
        <begin position="168"/>
        <end position="195"/>
    </location>
</feature>
<feature type="coiled-coil region" evidence="10">
    <location>
        <begin position="227"/>
        <end position="290"/>
    </location>
</feature>
<dbReference type="OrthoDB" id="9810980at2"/>
<organism evidence="13 14">
    <name type="scientific">Rhodoblastus acidophilus</name>
    <name type="common">Rhodopseudomonas acidophila</name>
    <dbReference type="NCBI Taxonomy" id="1074"/>
    <lineage>
        <taxon>Bacteria</taxon>
        <taxon>Pseudomonadati</taxon>
        <taxon>Pseudomonadota</taxon>
        <taxon>Alphaproteobacteria</taxon>
        <taxon>Hyphomicrobiales</taxon>
        <taxon>Rhodoblastaceae</taxon>
        <taxon>Rhodoblastus</taxon>
    </lineage>
</organism>
<keyword evidence="3 9" id="KW-0813">Transport</keyword>
<dbReference type="InterPro" id="IPR058982">
    <property type="entry name" value="Beta-barrel_AprE"/>
</dbReference>
<sequence>MPSEAKTLKTVRSFQSEVGNLREAPDPVGARHTIHFIALAVATIAVICSVTQIDRVIASTSGKIVTSTRPTIYQALDTSIVRSIDVREGDVVRKGDVLATFDPTFADADVGQLERQVASLKAQIVREQAELDGGALKFAATDNVDQRHYNKLQADLFDERRAQYLAQLNSYDQKFKQTEATLAKLESDVGSLRARADIAKKVENMRVALVEKGAGSLLNQWTSTDARVEAERTLQGQANSIDEARHQLSSLRADREAFVRSWSGDLRKEMVQAQNALDQAAAQLEKAHRHRDLVRLVAEQDSIILTIAKTSRGSVMREGEQFITAMPLASPVAAEIHVAARDVGFIRPGDPAYLKIDAFNFAEHGLADGEVKWISENAFVTNEDTGQPVEPYYRVNIAVTKVGLINVPAGFRLIPGMTLVADINVGKRPLGAYVIDGLVSGFSGAMREP</sequence>
<evidence type="ECO:0000256" key="7">
    <source>
        <dbReference type="ARBA" id="ARBA00022989"/>
    </source>
</evidence>
<evidence type="ECO:0000256" key="6">
    <source>
        <dbReference type="ARBA" id="ARBA00022692"/>
    </source>
</evidence>
<evidence type="ECO:0000256" key="1">
    <source>
        <dbReference type="ARBA" id="ARBA00004377"/>
    </source>
</evidence>
<evidence type="ECO:0000256" key="9">
    <source>
        <dbReference type="RuleBase" id="RU365093"/>
    </source>
</evidence>
<dbReference type="EMBL" id="WNKS01000012">
    <property type="protein sequence ID" value="MTV31991.1"/>
    <property type="molecule type" value="Genomic_DNA"/>
</dbReference>
<evidence type="ECO:0000256" key="10">
    <source>
        <dbReference type="SAM" id="Coils"/>
    </source>
</evidence>
<dbReference type="Gene3D" id="2.40.50.100">
    <property type="match status" value="1"/>
</dbReference>
<dbReference type="InterPro" id="IPR050739">
    <property type="entry name" value="MFP"/>
</dbReference>
<dbReference type="SUPFAM" id="SSF111369">
    <property type="entry name" value="HlyD-like secretion proteins"/>
    <property type="match status" value="1"/>
</dbReference>